<dbReference type="Pfam" id="PF08668">
    <property type="entry name" value="HDOD"/>
    <property type="match status" value="1"/>
</dbReference>
<dbReference type="RefSeq" id="WP_036548201.1">
    <property type="nucleotide sequence ID" value="NZ_JBKBNO010000002.1"/>
</dbReference>
<dbReference type="Proteomes" id="UP000027318">
    <property type="component" value="Unassembled WGS sequence"/>
</dbReference>
<evidence type="ECO:0000313" key="3">
    <source>
        <dbReference type="Proteomes" id="UP000027318"/>
    </source>
</evidence>
<feature type="domain" description="HDOD" evidence="1">
    <location>
        <begin position="141"/>
        <end position="340"/>
    </location>
</feature>
<name>A0A063Y290_9GAMM</name>
<comment type="caution">
    <text evidence="2">The sequence shown here is derived from an EMBL/GenBank/DDBJ whole genome shotgun (WGS) entry which is preliminary data.</text>
</comment>
<sequence length="406" mass="44986">MNATLNDTRVLFCDLRDEKADTSLPLPVDQSQVFSVEDTLLALADTNRDYHVLVIKTESHVRESIELLRKVRQTYPGLGRILITHPLKSFEAGHAAEVAHRCLPLSYSEAALHEAVDRAIRAEQLLTQPRLRDYISSLGHLPSFPAILSDLDEALRSETAGIKEVSEIVQRDPGVSTKILQLVNSAYFGLFSHNFFTLKEAVNLLGLRTIRDLVLTAQLFEAMPQTPQWRGFSFEQLQERSVIVSQLAADICRDAGYDRTMQAQARLAGLLQDVGMILLAMGDGAQYHQVMIRAQELNQPLYVVEKMLLGATHAQAGAFLLDRWNLAPEMVHAVLFHHVPGASGDTAFSALTAVHVADSLLPPLFNAMGVNLGGRLSRDYLTSIGVIDQLPKWEMAAHEVARALRN</sequence>
<dbReference type="PANTHER" id="PTHR33525">
    <property type="match status" value="1"/>
</dbReference>
<dbReference type="PROSITE" id="PS51833">
    <property type="entry name" value="HDOD"/>
    <property type="match status" value="1"/>
</dbReference>
<organism evidence="2 3">
    <name type="scientific">Nitrincola lacisaponensis</name>
    <dbReference type="NCBI Taxonomy" id="267850"/>
    <lineage>
        <taxon>Bacteria</taxon>
        <taxon>Pseudomonadati</taxon>
        <taxon>Pseudomonadota</taxon>
        <taxon>Gammaproteobacteria</taxon>
        <taxon>Oceanospirillales</taxon>
        <taxon>Oceanospirillaceae</taxon>
        <taxon>Nitrincola</taxon>
    </lineage>
</organism>
<dbReference type="InterPro" id="IPR052340">
    <property type="entry name" value="RNase_Y/CdgJ"/>
</dbReference>
<dbReference type="PANTHER" id="PTHR33525:SF3">
    <property type="entry name" value="RIBONUCLEASE Y"/>
    <property type="match status" value="1"/>
</dbReference>
<protein>
    <submittedName>
        <fullName evidence="2">Response regulator</fullName>
    </submittedName>
</protein>
<proteinExistence type="predicted"/>
<dbReference type="STRING" id="267850.ADINL_2409"/>
<accession>A0A063Y290</accession>
<dbReference type="SUPFAM" id="SSF109604">
    <property type="entry name" value="HD-domain/PDEase-like"/>
    <property type="match status" value="1"/>
</dbReference>
<dbReference type="EMBL" id="JMSZ01000032">
    <property type="protein sequence ID" value="KDE39280.1"/>
    <property type="molecule type" value="Genomic_DNA"/>
</dbReference>
<dbReference type="AlphaFoldDB" id="A0A063Y290"/>
<gene>
    <name evidence="2" type="ORF">ADINL_2409</name>
</gene>
<dbReference type="Gene3D" id="1.10.3210.10">
    <property type="entry name" value="Hypothetical protein af1432"/>
    <property type="match status" value="1"/>
</dbReference>
<keyword evidence="3" id="KW-1185">Reference proteome</keyword>
<dbReference type="InterPro" id="IPR013976">
    <property type="entry name" value="HDOD"/>
</dbReference>
<reference evidence="2 3" key="1">
    <citation type="journal article" date="2005" name="Int. J. Syst. Evol. Microbiol.">
        <title>Nitrincola lacisaponensis gen. nov., sp. nov., a novel alkaliphilic bacterium isolated from an alkaline, saline lake.</title>
        <authorList>
            <person name="Dimitriu P.A."/>
            <person name="Shukla S.K."/>
            <person name="Conradt J."/>
            <person name="Marquez M.C."/>
            <person name="Ventosa A."/>
            <person name="Maglia A."/>
            <person name="Peyton B.M."/>
            <person name="Pinkart H.C."/>
            <person name="Mormile M.R."/>
        </authorList>
    </citation>
    <scope>NUCLEOTIDE SEQUENCE [LARGE SCALE GENOMIC DNA]</scope>
    <source>
        <strain evidence="2 3">4CA</strain>
    </source>
</reference>
<dbReference type="OrthoDB" id="5755654at2"/>
<evidence type="ECO:0000313" key="2">
    <source>
        <dbReference type="EMBL" id="KDE39280.1"/>
    </source>
</evidence>
<evidence type="ECO:0000259" key="1">
    <source>
        <dbReference type="PROSITE" id="PS51833"/>
    </source>
</evidence>